<proteinExistence type="predicted"/>
<accession>A0AA97PB12</accession>
<evidence type="ECO:0000313" key="2">
    <source>
        <dbReference type="EMBL" id="ELQ45101.1"/>
    </source>
</evidence>
<dbReference type="EMBL" id="JH793427">
    <property type="protein sequence ID" value="ELQ45101.1"/>
    <property type="molecule type" value="Genomic_DNA"/>
</dbReference>
<dbReference type="AlphaFoldDB" id="A0AA97PB12"/>
<protein>
    <submittedName>
        <fullName evidence="2">Uncharacterized protein</fullName>
    </submittedName>
</protein>
<feature type="region of interest" description="Disordered" evidence="1">
    <location>
        <begin position="1"/>
        <end position="33"/>
    </location>
</feature>
<reference evidence="2" key="1">
    <citation type="journal article" date="2012" name="PLoS Genet.">
        <title>Comparative analysis of the genomes of two field isolates of the rice blast fungus Magnaporthe oryzae.</title>
        <authorList>
            <person name="Xue M."/>
            <person name="Yang J."/>
            <person name="Li Z."/>
            <person name="Hu S."/>
            <person name="Yao N."/>
            <person name="Dean R.A."/>
            <person name="Zhao W."/>
            <person name="Shen M."/>
            <person name="Zhang H."/>
            <person name="Li C."/>
            <person name="Liu L."/>
            <person name="Cao L."/>
            <person name="Xu X."/>
            <person name="Xing Y."/>
            <person name="Hsiang T."/>
            <person name="Zhang Z."/>
            <person name="Xu J.R."/>
            <person name="Peng Y.L."/>
        </authorList>
    </citation>
    <scope>NUCLEOTIDE SEQUENCE</scope>
    <source>
        <strain evidence="2">Y34</strain>
    </source>
</reference>
<evidence type="ECO:0000256" key="1">
    <source>
        <dbReference type="SAM" id="MobiDB-lite"/>
    </source>
</evidence>
<feature type="compositionally biased region" description="Basic and acidic residues" evidence="1">
    <location>
        <begin position="13"/>
        <end position="24"/>
    </location>
</feature>
<organism evidence="2">
    <name type="scientific">Pyricularia oryzae (strain Y34)</name>
    <name type="common">Rice blast fungus</name>
    <name type="synonym">Magnaporthe oryzae</name>
    <dbReference type="NCBI Taxonomy" id="1143189"/>
    <lineage>
        <taxon>Eukaryota</taxon>
        <taxon>Fungi</taxon>
        <taxon>Dikarya</taxon>
        <taxon>Ascomycota</taxon>
        <taxon>Pezizomycotina</taxon>
        <taxon>Sordariomycetes</taxon>
        <taxon>Sordariomycetidae</taxon>
        <taxon>Magnaporthales</taxon>
        <taxon>Pyriculariaceae</taxon>
        <taxon>Pyricularia</taxon>
    </lineage>
</organism>
<gene>
    <name evidence="2" type="ORF">OOU_Y34scaffold00020g1</name>
</gene>
<dbReference type="Proteomes" id="UP000011086">
    <property type="component" value="Unassembled WGS sequence"/>
</dbReference>
<sequence length="33" mass="3670">MFKAVPVNGKAYGEAKPDLDDPNIKPRKTVTRI</sequence>
<name>A0AA97PB12_PYRO3</name>